<organism evidence="2 3">
    <name type="scientific">Punica granatum</name>
    <name type="common">Pomegranate</name>
    <dbReference type="NCBI Taxonomy" id="22663"/>
    <lineage>
        <taxon>Eukaryota</taxon>
        <taxon>Viridiplantae</taxon>
        <taxon>Streptophyta</taxon>
        <taxon>Embryophyta</taxon>
        <taxon>Tracheophyta</taxon>
        <taxon>Spermatophyta</taxon>
        <taxon>Magnoliopsida</taxon>
        <taxon>eudicotyledons</taxon>
        <taxon>Gunneridae</taxon>
        <taxon>Pentapetalae</taxon>
        <taxon>rosids</taxon>
        <taxon>malvids</taxon>
        <taxon>Myrtales</taxon>
        <taxon>Lythraceae</taxon>
        <taxon>Punica</taxon>
    </lineage>
</organism>
<dbReference type="GO" id="GO:0046982">
    <property type="term" value="F:protein heterodimerization activity"/>
    <property type="evidence" value="ECO:0007669"/>
    <property type="project" value="InterPro"/>
</dbReference>
<comment type="caution">
    <text evidence="2">The sequence shown here is derived from an EMBL/GenBank/DDBJ whole genome shotgun (WGS) entry which is preliminary data.</text>
</comment>
<dbReference type="STRING" id="22663.A0A2I0JCY6"/>
<evidence type="ECO:0000313" key="2">
    <source>
        <dbReference type="EMBL" id="PKI54102.1"/>
    </source>
</evidence>
<dbReference type="Gene3D" id="1.10.20.10">
    <property type="entry name" value="Histone, subunit A"/>
    <property type="match status" value="1"/>
</dbReference>
<dbReference type="InterPro" id="IPR032454">
    <property type="entry name" value="Histone_H2A_C"/>
</dbReference>
<dbReference type="InterPro" id="IPR009072">
    <property type="entry name" value="Histone-fold"/>
</dbReference>
<proteinExistence type="predicted"/>
<evidence type="ECO:0000313" key="3">
    <source>
        <dbReference type="Proteomes" id="UP000233551"/>
    </source>
</evidence>
<protein>
    <recommendedName>
        <fullName evidence="1">Histone H2A C-terminal domain-containing protein</fullName>
    </recommendedName>
</protein>
<name>A0A2I0JCY6_PUNGR</name>
<dbReference type="EMBL" id="PGOL01001809">
    <property type="protein sequence ID" value="PKI54102.1"/>
    <property type="molecule type" value="Genomic_DNA"/>
</dbReference>
<gene>
    <name evidence="2" type="ORF">CRG98_025497</name>
</gene>
<dbReference type="Proteomes" id="UP000233551">
    <property type="component" value="Unassembled WGS sequence"/>
</dbReference>
<keyword evidence="3" id="KW-1185">Reference proteome</keyword>
<reference evidence="2 3" key="1">
    <citation type="submission" date="2017-11" db="EMBL/GenBank/DDBJ databases">
        <title>De-novo sequencing of pomegranate (Punica granatum L.) genome.</title>
        <authorList>
            <person name="Akparov Z."/>
            <person name="Amiraslanov A."/>
            <person name="Hajiyeva S."/>
            <person name="Abbasov M."/>
            <person name="Kaur K."/>
            <person name="Hamwieh A."/>
            <person name="Solovyev V."/>
            <person name="Salamov A."/>
            <person name="Braich B."/>
            <person name="Kosarev P."/>
            <person name="Mahmoud A."/>
            <person name="Hajiyev E."/>
            <person name="Babayeva S."/>
            <person name="Izzatullayeva V."/>
            <person name="Mammadov A."/>
            <person name="Mammadov A."/>
            <person name="Sharifova S."/>
            <person name="Ojaghi J."/>
            <person name="Eynullazada K."/>
            <person name="Bayramov B."/>
            <person name="Abdulazimova A."/>
            <person name="Shahmuradov I."/>
        </authorList>
    </citation>
    <scope>NUCLEOTIDE SEQUENCE [LARGE SCALE GENOMIC DNA]</scope>
    <source>
        <strain evidence="3">cv. AG2017</strain>
        <tissue evidence="2">Leaf</tissue>
    </source>
</reference>
<evidence type="ECO:0000259" key="1">
    <source>
        <dbReference type="Pfam" id="PF16211"/>
    </source>
</evidence>
<accession>A0A2I0JCY6</accession>
<feature type="domain" description="Histone H2A C-terminal" evidence="1">
    <location>
        <begin position="57"/>
        <end position="79"/>
    </location>
</feature>
<dbReference type="Pfam" id="PF16211">
    <property type="entry name" value="Histone_H2A_C"/>
    <property type="match status" value="1"/>
</dbReference>
<dbReference type="AlphaFoldDB" id="A0A2I0JCY6"/>
<sequence length="91" mass="10322">MHFEGEGQIDDLIDVLGSRWRWRQRLQGPKVGGEHGVGNMKTWIVPRHIWSPVRNGEVMIAKDGVLPNIHNMLLQKKASLGSKCDHTDNID</sequence>